<feature type="signal peptide" evidence="1">
    <location>
        <begin position="1"/>
        <end position="31"/>
    </location>
</feature>
<evidence type="ECO:0008006" key="4">
    <source>
        <dbReference type="Google" id="ProtNLM"/>
    </source>
</evidence>
<dbReference type="InterPro" id="IPR013424">
    <property type="entry name" value="Ice-binding_C"/>
</dbReference>
<organism evidence="2 3">
    <name type="scientific">Trichormus variabilis NIES-23</name>
    <dbReference type="NCBI Taxonomy" id="1973479"/>
    <lineage>
        <taxon>Bacteria</taxon>
        <taxon>Bacillati</taxon>
        <taxon>Cyanobacteriota</taxon>
        <taxon>Cyanophyceae</taxon>
        <taxon>Nostocales</taxon>
        <taxon>Nostocaceae</taxon>
        <taxon>Trichormus</taxon>
    </lineage>
</organism>
<dbReference type="EMBL" id="AP018216">
    <property type="protein sequence ID" value="BAY71100.1"/>
    <property type="molecule type" value="Genomic_DNA"/>
</dbReference>
<protein>
    <recommendedName>
        <fullName evidence="4">PEP-CTERM protein-sorting domain-containing protein</fullName>
    </recommendedName>
</protein>
<dbReference type="NCBIfam" id="TIGR02595">
    <property type="entry name" value="PEP_CTERM"/>
    <property type="match status" value="1"/>
</dbReference>
<evidence type="ECO:0000256" key="1">
    <source>
        <dbReference type="SAM" id="SignalP"/>
    </source>
</evidence>
<evidence type="ECO:0000313" key="3">
    <source>
        <dbReference type="Proteomes" id="UP000217507"/>
    </source>
</evidence>
<name>A0A1Z4KQ60_ANAVA</name>
<keyword evidence="1" id="KW-0732">Signal</keyword>
<sequence length="206" mass="22215">MKSIRNQIQATLAVAAVTSIATLANISSADAASYRLDWTGSQGYSAQGRFNYDNIFQGSVITRDQLRRFDISFFDPQGTLLQSFKYSFPNPNSTFNFNFDTVTGTVLQTGSFDTPNGFDLGIDFNTTSAGLSFYTYQGADLSALGLPTTIFLKDDLSPEVCDTFPNCRLDNGGQLTASVIPEPGVIFGLLAVGSLARVLKKKPASV</sequence>
<reference evidence="2 3" key="1">
    <citation type="submission" date="2017-06" db="EMBL/GenBank/DDBJ databases">
        <title>Genome sequencing of cyanobaciteial culture collection at National Institute for Environmental Studies (NIES).</title>
        <authorList>
            <person name="Hirose Y."/>
            <person name="Shimura Y."/>
            <person name="Fujisawa T."/>
            <person name="Nakamura Y."/>
            <person name="Kawachi M."/>
        </authorList>
    </citation>
    <scope>NUCLEOTIDE SEQUENCE [LARGE SCALE GENOMIC DNA]</scope>
    <source>
        <strain evidence="2 3">NIES-23</strain>
    </source>
</reference>
<feature type="chain" id="PRO_5011118622" description="PEP-CTERM protein-sorting domain-containing protein" evidence="1">
    <location>
        <begin position="32"/>
        <end position="206"/>
    </location>
</feature>
<gene>
    <name evidence="2" type="ORF">NIES23_39140</name>
</gene>
<proteinExistence type="predicted"/>
<evidence type="ECO:0000313" key="2">
    <source>
        <dbReference type="EMBL" id="BAY71100.1"/>
    </source>
</evidence>
<dbReference type="AlphaFoldDB" id="A0A1Z4KQ60"/>
<accession>A0A1Z4KQ60</accession>
<dbReference type="Proteomes" id="UP000217507">
    <property type="component" value="Chromosome"/>
</dbReference>